<dbReference type="InterPro" id="IPR015422">
    <property type="entry name" value="PyrdxlP-dep_Trfase_small"/>
</dbReference>
<organism evidence="5 6">
    <name type="scientific">Nocardia aobensis</name>
    <dbReference type="NCBI Taxonomy" id="257277"/>
    <lineage>
        <taxon>Bacteria</taxon>
        <taxon>Bacillati</taxon>
        <taxon>Actinomycetota</taxon>
        <taxon>Actinomycetes</taxon>
        <taxon>Mycobacteriales</taxon>
        <taxon>Nocardiaceae</taxon>
        <taxon>Nocardia</taxon>
    </lineage>
</organism>
<dbReference type="InterPro" id="IPR015421">
    <property type="entry name" value="PyrdxlP-dep_Trfase_major"/>
</dbReference>
<evidence type="ECO:0000256" key="3">
    <source>
        <dbReference type="SAM" id="MobiDB-lite"/>
    </source>
</evidence>
<accession>A0ABW6P4Q9</accession>
<dbReference type="GO" id="GO:0008483">
    <property type="term" value="F:transaminase activity"/>
    <property type="evidence" value="ECO:0007669"/>
    <property type="project" value="UniProtKB-KW"/>
</dbReference>
<dbReference type="RefSeq" id="WP_387394112.1">
    <property type="nucleotide sequence ID" value="NZ_JBIAMT010000002.1"/>
</dbReference>
<dbReference type="Proteomes" id="UP001601442">
    <property type="component" value="Unassembled WGS sequence"/>
</dbReference>
<keyword evidence="2" id="KW-0663">Pyridoxal phosphate</keyword>
<proteinExistence type="predicted"/>
<evidence type="ECO:0000256" key="1">
    <source>
        <dbReference type="ARBA" id="ARBA00001933"/>
    </source>
</evidence>
<keyword evidence="5" id="KW-0808">Transferase</keyword>
<keyword evidence="6" id="KW-1185">Reference proteome</keyword>
<evidence type="ECO:0000256" key="2">
    <source>
        <dbReference type="ARBA" id="ARBA00022898"/>
    </source>
</evidence>
<dbReference type="Gene3D" id="3.90.1150.10">
    <property type="entry name" value="Aspartate Aminotransferase, domain 1"/>
    <property type="match status" value="1"/>
</dbReference>
<dbReference type="Pfam" id="PF00266">
    <property type="entry name" value="Aminotran_5"/>
    <property type="match status" value="1"/>
</dbReference>
<evidence type="ECO:0000313" key="5">
    <source>
        <dbReference type="EMBL" id="MFF0497513.1"/>
    </source>
</evidence>
<comment type="cofactor">
    <cofactor evidence="1">
        <name>pyridoxal 5'-phosphate</name>
        <dbReference type="ChEBI" id="CHEBI:597326"/>
    </cofactor>
</comment>
<dbReference type="PANTHER" id="PTHR43586:SF8">
    <property type="entry name" value="CYSTEINE DESULFURASE 1, CHLOROPLASTIC"/>
    <property type="match status" value="1"/>
</dbReference>
<dbReference type="InterPro" id="IPR015424">
    <property type="entry name" value="PyrdxlP-dep_Trfase"/>
</dbReference>
<dbReference type="InterPro" id="IPR000192">
    <property type="entry name" value="Aminotrans_V_dom"/>
</dbReference>
<dbReference type="PANTHER" id="PTHR43586">
    <property type="entry name" value="CYSTEINE DESULFURASE"/>
    <property type="match status" value="1"/>
</dbReference>
<dbReference type="Gene3D" id="3.40.640.10">
    <property type="entry name" value="Type I PLP-dependent aspartate aminotransferase-like (Major domain)"/>
    <property type="match status" value="1"/>
</dbReference>
<protein>
    <submittedName>
        <fullName evidence="5">Aminotransferase class V-fold PLP-dependent enzyme</fullName>
    </submittedName>
</protein>
<feature type="region of interest" description="Disordered" evidence="3">
    <location>
        <begin position="15"/>
        <end position="70"/>
    </location>
</feature>
<evidence type="ECO:0000259" key="4">
    <source>
        <dbReference type="Pfam" id="PF00266"/>
    </source>
</evidence>
<comment type="caution">
    <text evidence="5">The sequence shown here is derived from an EMBL/GenBank/DDBJ whole genome shotgun (WGS) entry which is preliminary data.</text>
</comment>
<dbReference type="SUPFAM" id="SSF53383">
    <property type="entry name" value="PLP-dependent transferases"/>
    <property type="match status" value="1"/>
</dbReference>
<keyword evidence="5" id="KW-0032">Aminotransferase</keyword>
<feature type="domain" description="Aminotransferase class V" evidence="4">
    <location>
        <begin position="85"/>
        <end position="471"/>
    </location>
</feature>
<gene>
    <name evidence="5" type="ORF">ACFYU5_13975</name>
</gene>
<evidence type="ECO:0000313" key="6">
    <source>
        <dbReference type="Proteomes" id="UP001601442"/>
    </source>
</evidence>
<feature type="compositionally biased region" description="Low complexity" evidence="3">
    <location>
        <begin position="28"/>
        <end position="46"/>
    </location>
</feature>
<dbReference type="EMBL" id="JBIAMT010000002">
    <property type="protein sequence ID" value="MFF0497513.1"/>
    <property type="molecule type" value="Genomic_DNA"/>
</dbReference>
<reference evidence="5 6" key="1">
    <citation type="submission" date="2024-10" db="EMBL/GenBank/DDBJ databases">
        <title>The Natural Products Discovery Center: Release of the First 8490 Sequenced Strains for Exploring Actinobacteria Biosynthetic Diversity.</title>
        <authorList>
            <person name="Kalkreuter E."/>
            <person name="Kautsar S.A."/>
            <person name="Yang D."/>
            <person name="Bader C.D."/>
            <person name="Teijaro C.N."/>
            <person name="Fluegel L."/>
            <person name="Davis C.M."/>
            <person name="Simpson J.R."/>
            <person name="Lauterbach L."/>
            <person name="Steele A.D."/>
            <person name="Gui C."/>
            <person name="Meng S."/>
            <person name="Li G."/>
            <person name="Viehrig K."/>
            <person name="Ye F."/>
            <person name="Su P."/>
            <person name="Kiefer A.F."/>
            <person name="Nichols A."/>
            <person name="Cepeda A.J."/>
            <person name="Yan W."/>
            <person name="Fan B."/>
            <person name="Jiang Y."/>
            <person name="Adhikari A."/>
            <person name="Zheng C.-J."/>
            <person name="Schuster L."/>
            <person name="Cowan T.M."/>
            <person name="Smanski M.J."/>
            <person name="Chevrette M.G."/>
            <person name="De Carvalho L.P.S."/>
            <person name="Shen B."/>
        </authorList>
    </citation>
    <scope>NUCLEOTIDE SEQUENCE [LARGE SCALE GENOMIC DNA]</scope>
    <source>
        <strain evidence="5 6">NPDC004119</strain>
    </source>
</reference>
<name>A0ABW6P4Q9_9NOCA</name>
<sequence>MGIVDMVASVRAEGSVTLRSPTPRPAHAHPASAPASAHTPAHTTARIPSPPACEPSGRAHTETAAARDPGAVRDLFPALTDDGPVYLDSAATTQKPLPVIEAIEGYHRRRTANSGRGTYPWATTLTRAIEQVRADTARFLHAEPDEVVFTAGATAGLNAVALAWGLTTFADGDEILYSPRDHASNVYPWLQLRATLAHFGRRVRLIPYRTTALGEADIDDIAAKLGPRTRLLTVSHLHHVYGARNTLEELRGHLDPRVAVCFDCSQSGGHIPVDVRELGADFAVLSAHKMFAAPGTGVLFCHRRIHDQLGPFLPGGNSGVSVRNSALLPARMPHRLEGGTHNIPGILALGEALRVLDSIGIDTVEQHNRMLTRRLVDGMRALPGLRLLPGPAHAPCDTGYGIVSFTLDGITATDLGFVLSELGFLVRTGAHCVPSGTAAATDEDAEVVAAEADSVRVSTHVYTTTEEIDRFLGCLTTIATEVR</sequence>